<protein>
    <submittedName>
        <fullName evidence="18">Uncharacterized protein</fullName>
    </submittedName>
</protein>
<feature type="chain" id="PRO_5003578451" evidence="15">
    <location>
        <begin position="24"/>
        <end position="550"/>
    </location>
</feature>
<dbReference type="CDD" id="cd00054">
    <property type="entry name" value="EGF_CA"/>
    <property type="match status" value="3"/>
</dbReference>
<evidence type="ECO:0000256" key="8">
    <source>
        <dbReference type="ARBA" id="ARBA00022737"/>
    </source>
</evidence>
<dbReference type="PROSITE" id="PS01187">
    <property type="entry name" value="EGF_CA"/>
    <property type="match status" value="1"/>
</dbReference>
<dbReference type="FunFam" id="2.10.25.10:FF:000009">
    <property type="entry name" value="Low-density lipoprotein receptor isoform 1"/>
    <property type="match status" value="2"/>
</dbReference>
<dbReference type="PROSITE" id="PS00010">
    <property type="entry name" value="ASX_HYDROXYL"/>
    <property type="match status" value="2"/>
</dbReference>
<dbReference type="Pfam" id="PF00092">
    <property type="entry name" value="VWA"/>
    <property type="match status" value="1"/>
</dbReference>
<dbReference type="Ensembl" id="ENSCSAVT00000001907.1">
    <property type="protein sequence ID" value="ENSCSAVP00000001874.1"/>
    <property type="gene ID" value="ENSCSAVG00000001096.1"/>
</dbReference>
<dbReference type="SUPFAM" id="SSF57184">
    <property type="entry name" value="Growth factor receptor domain"/>
    <property type="match status" value="1"/>
</dbReference>
<keyword evidence="6" id="KW-0812">Transmembrane</keyword>
<dbReference type="InterPro" id="IPR002035">
    <property type="entry name" value="VWF_A"/>
</dbReference>
<feature type="domain" description="VWFA" evidence="17">
    <location>
        <begin position="436"/>
        <end position="550"/>
    </location>
</feature>
<keyword evidence="19" id="KW-1185">Reference proteome</keyword>
<evidence type="ECO:0000256" key="15">
    <source>
        <dbReference type="SAM" id="SignalP"/>
    </source>
</evidence>
<feature type="domain" description="EGF-like" evidence="16">
    <location>
        <begin position="83"/>
        <end position="127"/>
    </location>
</feature>
<keyword evidence="5" id="KW-0254">Endocytosis</keyword>
<dbReference type="SMART" id="SM00179">
    <property type="entry name" value="EGF_CA"/>
    <property type="match status" value="5"/>
</dbReference>
<evidence type="ECO:0000256" key="7">
    <source>
        <dbReference type="ARBA" id="ARBA00022729"/>
    </source>
</evidence>
<keyword evidence="4 14" id="KW-0245">EGF-like domain</keyword>
<evidence type="ECO:0000256" key="6">
    <source>
        <dbReference type="ARBA" id="ARBA00022692"/>
    </source>
</evidence>
<proteinExistence type="predicted"/>
<dbReference type="GO" id="GO:0016020">
    <property type="term" value="C:membrane"/>
    <property type="evidence" value="ECO:0007669"/>
    <property type="project" value="UniProtKB-SubCell"/>
</dbReference>
<dbReference type="Gene3D" id="3.40.50.410">
    <property type="entry name" value="von Willebrand factor, type A domain"/>
    <property type="match status" value="1"/>
</dbReference>
<keyword evidence="13" id="KW-0325">Glycoprotein</keyword>
<evidence type="ECO:0000256" key="13">
    <source>
        <dbReference type="ARBA" id="ARBA00023180"/>
    </source>
</evidence>
<sequence length="550" mass="59787">MPSSAHMRWTLLVVIRSSKPTWCSPVCERTGQLLQEEWLKLNARQFGSASNNSAPSQMNCNYNYQNNTAAWDRDYNELDECMDVNECLQNNGGCVSPATCVDLPGTYECVCPAEPADYVLVDGFTCERDECADPDQGGCSHNCTNTVGSYICYCPNGMTLIEDGLTCNVDECQDGNAGCQQTCVNTLDGYRCECQAGSTLNADLHSCDDINECLVANGGCSHNCTNMAPGYECSCPENMILNSDGFTCRENPCFTNNGGCAQMCTVLEVGFECSCSTGYDLLEDGSCQDINECAVNNAGCQYNCTNTDGSFVCSCPVGQGLHIDGRTCGRACYHCNGASTNEECNAMPIQICTDDAQSCENEIRINNGVKQIFKGCKQTQACNNNYIQNPRDAFQPSQCNGNLGNDVCRCCCSGHLCNFNEKPCETAQPCTIKKADVAIVVDSSSSVKFNNFQKMKSFTNSLFQSFKLGEDRVHAALVRYNRRVDERFGFADTNTKAEVQDAVDAMPYRGGGTKTGQAIQHVIDNTMKTANGARADAQKIVIVITDGRSQ</sequence>
<dbReference type="SUPFAM" id="SSF53300">
    <property type="entry name" value="vWA-like"/>
    <property type="match status" value="1"/>
</dbReference>
<evidence type="ECO:0000256" key="10">
    <source>
        <dbReference type="ARBA" id="ARBA00023136"/>
    </source>
</evidence>
<evidence type="ECO:0000256" key="14">
    <source>
        <dbReference type="PROSITE-ProRule" id="PRU00076"/>
    </source>
</evidence>
<dbReference type="PROSITE" id="PS50026">
    <property type="entry name" value="EGF_3"/>
    <property type="match status" value="2"/>
</dbReference>
<keyword evidence="11" id="KW-1015">Disulfide bond</keyword>
<dbReference type="HOGENOM" id="CLU_495725_0_0_1"/>
<dbReference type="InterPro" id="IPR036465">
    <property type="entry name" value="vWFA_dom_sf"/>
</dbReference>
<dbReference type="CDD" id="cd23539">
    <property type="entry name" value="TFP_LU_ECD_CinHb4_like"/>
    <property type="match status" value="1"/>
</dbReference>
<dbReference type="SMART" id="SM00327">
    <property type="entry name" value="VWA"/>
    <property type="match status" value="1"/>
</dbReference>
<evidence type="ECO:0000259" key="17">
    <source>
        <dbReference type="PROSITE" id="PS50234"/>
    </source>
</evidence>
<evidence type="ECO:0000259" key="16">
    <source>
        <dbReference type="PROSITE" id="PS50026"/>
    </source>
</evidence>
<dbReference type="GO" id="GO:0005576">
    <property type="term" value="C:extracellular region"/>
    <property type="evidence" value="ECO:0007669"/>
    <property type="project" value="UniProtKB-SubCell"/>
</dbReference>
<dbReference type="SUPFAM" id="SSF57302">
    <property type="entry name" value="Snake toxin-like"/>
    <property type="match status" value="1"/>
</dbReference>
<accession>H2Y976</accession>
<reference evidence="19" key="1">
    <citation type="submission" date="2003-08" db="EMBL/GenBank/DDBJ databases">
        <authorList>
            <person name="Birren B."/>
            <person name="Nusbaum C."/>
            <person name="Abebe A."/>
            <person name="Abouelleil A."/>
            <person name="Adekoya E."/>
            <person name="Ait-zahra M."/>
            <person name="Allen N."/>
            <person name="Allen T."/>
            <person name="An P."/>
            <person name="Anderson M."/>
            <person name="Anderson S."/>
            <person name="Arachchi H."/>
            <person name="Armbruster J."/>
            <person name="Bachantsang P."/>
            <person name="Baldwin J."/>
            <person name="Barry A."/>
            <person name="Bayul T."/>
            <person name="Blitshsteyn B."/>
            <person name="Bloom T."/>
            <person name="Blye J."/>
            <person name="Boguslavskiy L."/>
            <person name="Borowsky M."/>
            <person name="Boukhgalter B."/>
            <person name="Brunache A."/>
            <person name="Butler J."/>
            <person name="Calixte N."/>
            <person name="Calvo S."/>
            <person name="Camarata J."/>
            <person name="Campo K."/>
            <person name="Chang J."/>
            <person name="Cheshatsang Y."/>
            <person name="Citroen M."/>
            <person name="Collymore A."/>
            <person name="Considine T."/>
            <person name="Cook A."/>
            <person name="Cooke P."/>
            <person name="Corum B."/>
            <person name="Cuomo C."/>
            <person name="David R."/>
            <person name="Dawoe T."/>
            <person name="Degray S."/>
            <person name="Dodge S."/>
            <person name="Dooley K."/>
            <person name="Dorje P."/>
            <person name="Dorjee K."/>
            <person name="Dorris L."/>
            <person name="Duffey N."/>
            <person name="Dupes A."/>
            <person name="Elkins T."/>
            <person name="Engels R."/>
            <person name="Erickson J."/>
            <person name="Farina A."/>
            <person name="Faro S."/>
            <person name="Ferreira P."/>
            <person name="Fischer H."/>
            <person name="Fitzgerald M."/>
            <person name="Foley K."/>
            <person name="Gage D."/>
            <person name="Galagan J."/>
            <person name="Gearin G."/>
            <person name="Gnerre S."/>
            <person name="Gnirke A."/>
            <person name="Goyette A."/>
            <person name="Graham J."/>
            <person name="Grandbois E."/>
            <person name="Gyaltsen K."/>
            <person name="Hafez N."/>
            <person name="Hagopian D."/>
            <person name="Hagos B."/>
            <person name="Hall J."/>
            <person name="Hatcher B."/>
            <person name="Heller A."/>
            <person name="Higgins H."/>
            <person name="Honan T."/>
            <person name="Horn A."/>
            <person name="Houde N."/>
            <person name="Hughes L."/>
            <person name="Hulme W."/>
            <person name="Husby E."/>
            <person name="Iliev I."/>
            <person name="Jaffe D."/>
            <person name="Jones C."/>
            <person name="Kamal M."/>
            <person name="Kamat A."/>
            <person name="Kamvysselis M."/>
            <person name="Karlsson E."/>
            <person name="Kells C."/>
            <person name="Kieu A."/>
            <person name="Kisner P."/>
            <person name="Kodira C."/>
            <person name="Kulbokas E."/>
            <person name="Labutti K."/>
            <person name="Lama D."/>
            <person name="Landers T."/>
            <person name="Leger J."/>
            <person name="Levine S."/>
            <person name="Lewis D."/>
            <person name="Lewis T."/>
            <person name="Lindblad-toh K."/>
            <person name="Liu X."/>
            <person name="Lokyitsang T."/>
            <person name="Lokyitsang Y."/>
            <person name="Lucien O."/>
            <person name="Lui A."/>
            <person name="Ma L.J."/>
            <person name="Mabbitt R."/>
            <person name="Macdonald J."/>
            <person name="Maclean C."/>
            <person name="Major J."/>
            <person name="Manning J."/>
            <person name="Marabella R."/>
            <person name="Maru K."/>
            <person name="Matthews C."/>
            <person name="Mauceli E."/>
            <person name="Mccarthy M."/>
            <person name="Mcdonough S."/>
            <person name="Mcghee T."/>
            <person name="Meldrim J."/>
            <person name="Meneus L."/>
            <person name="Mesirov J."/>
            <person name="Mihalev A."/>
            <person name="Mihova T."/>
            <person name="Mikkelsen T."/>
            <person name="Mlenga V."/>
            <person name="Moru K."/>
            <person name="Mozes J."/>
            <person name="Mulrain L."/>
            <person name="Munson G."/>
            <person name="Naylor J."/>
            <person name="Newes C."/>
            <person name="Nguyen C."/>
            <person name="Nguyen N."/>
            <person name="Nguyen T."/>
            <person name="Nicol R."/>
            <person name="Nielsen C."/>
            <person name="Nizzari M."/>
            <person name="Norbu C."/>
            <person name="Norbu N."/>
            <person name="O'donnell P."/>
            <person name="Okoawo O."/>
            <person name="O'leary S."/>
            <person name="Omotosho B."/>
            <person name="O'neill K."/>
            <person name="Osman S."/>
            <person name="Parker S."/>
            <person name="Perrin D."/>
            <person name="Phunkhang P."/>
            <person name="Piqani B."/>
            <person name="Purcell S."/>
            <person name="Rachupka T."/>
            <person name="Ramasamy U."/>
            <person name="Rameau R."/>
            <person name="Ray V."/>
            <person name="Raymond C."/>
            <person name="Retta R."/>
            <person name="Richardson S."/>
            <person name="Rise C."/>
            <person name="Rodriguez J."/>
            <person name="Rogers J."/>
            <person name="Rogov P."/>
            <person name="Rutman M."/>
            <person name="Schupbach R."/>
            <person name="Seaman C."/>
            <person name="Settipalli S."/>
            <person name="Sharpe T."/>
            <person name="Sheridan J."/>
            <person name="Sherpa N."/>
            <person name="Shi J."/>
            <person name="Smirnov S."/>
            <person name="Smith C."/>
            <person name="Sougnez C."/>
            <person name="Spencer B."/>
            <person name="Stalker J."/>
            <person name="Stange-thomann N."/>
            <person name="Stavropoulos S."/>
            <person name="Stetson K."/>
            <person name="Stone C."/>
            <person name="Stone S."/>
            <person name="Stubbs M."/>
            <person name="Talamas J."/>
            <person name="Tchuinga P."/>
            <person name="Tenzing P."/>
            <person name="Tesfaye S."/>
            <person name="Theodore J."/>
            <person name="Thoulutsang Y."/>
            <person name="Topham K."/>
            <person name="Towey S."/>
            <person name="Tsamla T."/>
            <person name="Tsomo N."/>
            <person name="Vallee D."/>
            <person name="Vassiliev H."/>
            <person name="Venkataraman V."/>
            <person name="Vinson J."/>
            <person name="Vo A."/>
            <person name="Wade C."/>
            <person name="Wang S."/>
            <person name="Wangchuk T."/>
            <person name="Wangdi T."/>
            <person name="Whittaker C."/>
            <person name="Wilkinson J."/>
            <person name="Wu Y."/>
            <person name="Wyman D."/>
            <person name="Yadav S."/>
            <person name="Yang S."/>
            <person name="Yang X."/>
            <person name="Yeager S."/>
            <person name="Yee E."/>
            <person name="Young G."/>
            <person name="Zainoun J."/>
            <person name="Zembeck L."/>
            <person name="Zimmer A."/>
            <person name="Zody M."/>
            <person name="Lander E."/>
        </authorList>
    </citation>
    <scope>NUCLEOTIDE SEQUENCE [LARGE SCALE GENOMIC DNA]</scope>
</reference>
<dbReference type="Pfam" id="PF07645">
    <property type="entry name" value="EGF_CA"/>
    <property type="match status" value="2"/>
</dbReference>
<keyword evidence="10" id="KW-0472">Membrane</keyword>
<evidence type="ECO:0000256" key="2">
    <source>
        <dbReference type="ARBA" id="ARBA00004613"/>
    </source>
</evidence>
<evidence type="ECO:0000313" key="19">
    <source>
        <dbReference type="Proteomes" id="UP000007875"/>
    </source>
</evidence>
<feature type="domain" description="EGF-like" evidence="16">
    <location>
        <begin position="168"/>
        <end position="208"/>
    </location>
</feature>
<evidence type="ECO:0000256" key="11">
    <source>
        <dbReference type="ARBA" id="ARBA00023157"/>
    </source>
</evidence>
<evidence type="ECO:0000256" key="5">
    <source>
        <dbReference type="ARBA" id="ARBA00022583"/>
    </source>
</evidence>
<evidence type="ECO:0000313" key="18">
    <source>
        <dbReference type="Ensembl" id="ENSCSAVP00000001874.1"/>
    </source>
</evidence>
<dbReference type="InterPro" id="IPR045860">
    <property type="entry name" value="Snake_toxin-like_sf"/>
</dbReference>
<dbReference type="SMART" id="SM00181">
    <property type="entry name" value="EGF"/>
    <property type="match status" value="6"/>
</dbReference>
<dbReference type="SUPFAM" id="SSF57196">
    <property type="entry name" value="EGF/Laminin"/>
    <property type="match status" value="3"/>
</dbReference>
<keyword evidence="7 15" id="KW-0732">Signal</keyword>
<keyword evidence="3" id="KW-0964">Secreted</keyword>
<dbReference type="InterPro" id="IPR000152">
    <property type="entry name" value="EGF-type_Asp/Asn_hydroxyl_site"/>
</dbReference>
<keyword evidence="8" id="KW-0677">Repeat</keyword>
<evidence type="ECO:0000256" key="3">
    <source>
        <dbReference type="ARBA" id="ARBA00022525"/>
    </source>
</evidence>
<organism evidence="18 19">
    <name type="scientific">Ciona savignyi</name>
    <name type="common">Pacific transparent sea squirt</name>
    <dbReference type="NCBI Taxonomy" id="51511"/>
    <lineage>
        <taxon>Eukaryota</taxon>
        <taxon>Metazoa</taxon>
        <taxon>Chordata</taxon>
        <taxon>Tunicata</taxon>
        <taxon>Ascidiacea</taxon>
        <taxon>Phlebobranchia</taxon>
        <taxon>Cionidae</taxon>
        <taxon>Ciona</taxon>
    </lineage>
</organism>
<dbReference type="GO" id="GO:0006897">
    <property type="term" value="P:endocytosis"/>
    <property type="evidence" value="ECO:0007669"/>
    <property type="project" value="UniProtKB-KW"/>
</dbReference>
<dbReference type="GeneTree" id="ENSGT00940000164218"/>
<evidence type="ECO:0000256" key="1">
    <source>
        <dbReference type="ARBA" id="ARBA00004479"/>
    </source>
</evidence>
<dbReference type="Pfam" id="PF14670">
    <property type="entry name" value="FXa_inhibition"/>
    <property type="match status" value="3"/>
</dbReference>
<dbReference type="InterPro" id="IPR009030">
    <property type="entry name" value="Growth_fac_rcpt_cys_sf"/>
</dbReference>
<dbReference type="AlphaFoldDB" id="H2Y976"/>
<evidence type="ECO:0000256" key="12">
    <source>
        <dbReference type="ARBA" id="ARBA00023170"/>
    </source>
</evidence>
<dbReference type="InterPro" id="IPR049883">
    <property type="entry name" value="NOTCH1_EGF-like"/>
</dbReference>
<reference evidence="18" key="3">
    <citation type="submission" date="2025-09" db="UniProtKB">
        <authorList>
            <consortium name="Ensembl"/>
        </authorList>
    </citation>
    <scope>IDENTIFICATION</scope>
</reference>
<dbReference type="PANTHER" id="PTHR47333:SF4">
    <property type="entry name" value="EGF-LIKE DOMAIN-CONTAINING PROTEIN"/>
    <property type="match status" value="1"/>
</dbReference>
<dbReference type="Gene3D" id="2.10.25.10">
    <property type="entry name" value="Laminin"/>
    <property type="match status" value="6"/>
</dbReference>
<reference evidence="18" key="2">
    <citation type="submission" date="2025-08" db="UniProtKB">
        <authorList>
            <consortium name="Ensembl"/>
        </authorList>
    </citation>
    <scope>IDENTIFICATION</scope>
</reference>
<evidence type="ECO:0000256" key="9">
    <source>
        <dbReference type="ARBA" id="ARBA00022989"/>
    </source>
</evidence>
<dbReference type="PROSITE" id="PS50234">
    <property type="entry name" value="VWFA"/>
    <property type="match status" value="1"/>
</dbReference>
<dbReference type="InterPro" id="IPR000742">
    <property type="entry name" value="EGF"/>
</dbReference>
<keyword evidence="9" id="KW-1133">Transmembrane helix</keyword>
<dbReference type="PRINTS" id="PR00453">
    <property type="entry name" value="VWFADOMAIN"/>
</dbReference>
<evidence type="ECO:0000256" key="4">
    <source>
        <dbReference type="ARBA" id="ARBA00022536"/>
    </source>
</evidence>
<comment type="subcellular location">
    <subcellularLocation>
        <location evidence="1">Membrane</location>
        <topology evidence="1">Single-pass type I membrane protein</topology>
    </subcellularLocation>
    <subcellularLocation>
        <location evidence="2">Secreted</location>
    </subcellularLocation>
</comment>
<dbReference type="GO" id="GO:0005509">
    <property type="term" value="F:calcium ion binding"/>
    <property type="evidence" value="ECO:0007669"/>
    <property type="project" value="InterPro"/>
</dbReference>
<dbReference type="InterPro" id="IPR001881">
    <property type="entry name" value="EGF-like_Ca-bd_dom"/>
</dbReference>
<dbReference type="PANTHER" id="PTHR47333">
    <property type="entry name" value="VON WILLEBRAND FACTOR C AND EGF DOMAIN-CONTAINING PROTEIN"/>
    <property type="match status" value="1"/>
</dbReference>
<dbReference type="InterPro" id="IPR018097">
    <property type="entry name" value="EGF_Ca-bd_CS"/>
</dbReference>
<keyword evidence="12" id="KW-0675">Receptor</keyword>
<name>H2Y976_CIOSA</name>
<dbReference type="InterPro" id="IPR052080">
    <property type="entry name" value="vWF_C/EGF_Fibrillin"/>
</dbReference>
<feature type="signal peptide" evidence="15">
    <location>
        <begin position="1"/>
        <end position="23"/>
    </location>
</feature>
<comment type="caution">
    <text evidence="14">Lacks conserved residue(s) required for the propagation of feature annotation.</text>
</comment>
<dbReference type="Proteomes" id="UP000007875">
    <property type="component" value="Unassembled WGS sequence"/>
</dbReference>